<accession>A0A4V5NCB3</accession>
<reference evidence="1 2" key="1">
    <citation type="submission" date="2017-03" db="EMBL/GenBank/DDBJ databases">
        <title>Genomes of endolithic fungi from Antarctica.</title>
        <authorList>
            <person name="Coleine C."/>
            <person name="Masonjones S."/>
            <person name="Stajich J.E."/>
        </authorList>
    </citation>
    <scope>NUCLEOTIDE SEQUENCE [LARGE SCALE GENOMIC DNA]</scope>
    <source>
        <strain evidence="1 2">CCFEE 5184</strain>
    </source>
</reference>
<protein>
    <submittedName>
        <fullName evidence="1">Uncharacterized protein</fullName>
    </submittedName>
</protein>
<feature type="non-terminal residue" evidence="1">
    <location>
        <position position="1"/>
    </location>
</feature>
<keyword evidence="2" id="KW-1185">Reference proteome</keyword>
<dbReference type="OrthoDB" id="5368615at2759"/>
<organism evidence="1 2">
    <name type="scientific">Friedmanniomyces simplex</name>
    <dbReference type="NCBI Taxonomy" id="329884"/>
    <lineage>
        <taxon>Eukaryota</taxon>
        <taxon>Fungi</taxon>
        <taxon>Dikarya</taxon>
        <taxon>Ascomycota</taxon>
        <taxon>Pezizomycotina</taxon>
        <taxon>Dothideomycetes</taxon>
        <taxon>Dothideomycetidae</taxon>
        <taxon>Mycosphaerellales</taxon>
        <taxon>Teratosphaeriaceae</taxon>
        <taxon>Friedmanniomyces</taxon>
    </lineage>
</organism>
<dbReference type="AlphaFoldDB" id="A0A4V5NCB3"/>
<proteinExistence type="predicted"/>
<dbReference type="EMBL" id="NAJQ01001510">
    <property type="protein sequence ID" value="TKA57849.1"/>
    <property type="molecule type" value="Genomic_DNA"/>
</dbReference>
<dbReference type="Proteomes" id="UP000309340">
    <property type="component" value="Unassembled WGS sequence"/>
</dbReference>
<sequence length="162" mass="18537">QQRPIVPGEGEAHFESVLHVVQELYNRHKSQYPSQTTSWAIFGRFEGTTAMPEKLAIAKRRFQAMGLPMKFAQYDIAKASERINPAAGTVVGVLQNRKRYLYVEDQVRDSINFNDQPRPTGDFGLMLASKTNSSIELLLVNRFLGLNGHGVLVDKEFWWWRL</sequence>
<evidence type="ECO:0000313" key="2">
    <source>
        <dbReference type="Proteomes" id="UP000309340"/>
    </source>
</evidence>
<name>A0A4V5NCB3_9PEZI</name>
<gene>
    <name evidence="1" type="ORF">B0A55_13472</name>
</gene>
<evidence type="ECO:0000313" key="1">
    <source>
        <dbReference type="EMBL" id="TKA57849.1"/>
    </source>
</evidence>
<comment type="caution">
    <text evidence="1">The sequence shown here is derived from an EMBL/GenBank/DDBJ whole genome shotgun (WGS) entry which is preliminary data.</text>
</comment>